<organism evidence="1 2">
    <name type="scientific">Citrobacter youngae ATCC 29220</name>
    <dbReference type="NCBI Taxonomy" id="500640"/>
    <lineage>
        <taxon>Bacteria</taxon>
        <taxon>Pseudomonadati</taxon>
        <taxon>Pseudomonadota</taxon>
        <taxon>Gammaproteobacteria</taxon>
        <taxon>Enterobacterales</taxon>
        <taxon>Enterobacteriaceae</taxon>
        <taxon>Citrobacter</taxon>
        <taxon>Citrobacter freundii complex</taxon>
    </lineage>
</organism>
<dbReference type="Proteomes" id="UP000003880">
    <property type="component" value="Unassembled WGS sequence"/>
</dbReference>
<dbReference type="HOGENOM" id="CLU_3097136_0_0_6"/>
<sequence>MCSEYPLPASLRADPVSFFPLRNKKENYFSRHDKRLPSRWLNNIQFATLVT</sequence>
<protein>
    <submittedName>
        <fullName evidence="1">Uncharacterized protein</fullName>
    </submittedName>
</protein>
<dbReference type="AlphaFoldDB" id="D4B996"/>
<name>D4B996_9ENTR</name>
<gene>
    <name evidence="1" type="ORF">CIT292_07036</name>
</gene>
<comment type="caution">
    <text evidence="1">The sequence shown here is derived from an EMBL/GenBank/DDBJ whole genome shotgun (WGS) entry which is preliminary data.</text>
</comment>
<reference evidence="1 2" key="1">
    <citation type="submission" date="2010-02" db="EMBL/GenBank/DDBJ databases">
        <authorList>
            <person name="Weinstock G."/>
            <person name="Sodergren E."/>
            <person name="Clifton S."/>
            <person name="Fulton L."/>
            <person name="Fulton B."/>
            <person name="Courtney L."/>
            <person name="Fronick C."/>
            <person name="Harrison M."/>
            <person name="Strong C."/>
            <person name="Farmer C."/>
            <person name="Delahaunty K."/>
            <person name="Markovic C."/>
            <person name="Hall O."/>
            <person name="Minx P."/>
            <person name="Tomlinson C."/>
            <person name="Mitreva M."/>
            <person name="Nelson J."/>
            <person name="Hou S."/>
            <person name="Wollam A."/>
            <person name="Pepin K.H."/>
            <person name="Johnson M."/>
            <person name="Bhonagiri V."/>
            <person name="Zhang X."/>
            <person name="Suruliraj S."/>
            <person name="Warren W."/>
            <person name="Chinwalla A."/>
            <person name="Mardis E.R."/>
            <person name="Wilson R.K."/>
        </authorList>
    </citation>
    <scope>NUCLEOTIDE SEQUENCE [LARGE SCALE GENOMIC DNA]</scope>
    <source>
        <strain evidence="1 2">ATCC 29220</strain>
    </source>
</reference>
<evidence type="ECO:0000313" key="1">
    <source>
        <dbReference type="EMBL" id="EFE08757.1"/>
    </source>
</evidence>
<accession>D4B996</accession>
<dbReference type="EMBL" id="ABWL02000006">
    <property type="protein sequence ID" value="EFE08757.1"/>
    <property type="molecule type" value="Genomic_DNA"/>
</dbReference>
<proteinExistence type="predicted"/>
<evidence type="ECO:0000313" key="2">
    <source>
        <dbReference type="Proteomes" id="UP000003880"/>
    </source>
</evidence>